<sequence>MRGKARNSPTSRGIVDVASRELRLQRFEIWGAVTAIDLPAIAGVDLWNSYWEKLAQIEGMMRDAQASATIIRTKIQSALNKDGDPA</sequence>
<gene>
    <name evidence="1" type="ORF">D3876_11075</name>
</gene>
<evidence type="ECO:0000313" key="2">
    <source>
        <dbReference type="Proteomes" id="UP000286100"/>
    </source>
</evidence>
<protein>
    <submittedName>
        <fullName evidence="1">Uncharacterized protein</fullName>
    </submittedName>
</protein>
<proteinExistence type="predicted"/>
<dbReference type="Proteomes" id="UP000286100">
    <property type="component" value="Unassembled WGS sequence"/>
</dbReference>
<accession>A0A418WL30</accession>
<evidence type="ECO:0000313" key="1">
    <source>
        <dbReference type="EMBL" id="RJF90737.1"/>
    </source>
</evidence>
<dbReference type="EMBL" id="QYUM01000003">
    <property type="protein sequence ID" value="RJF90737.1"/>
    <property type="molecule type" value="Genomic_DNA"/>
</dbReference>
<reference evidence="1 2" key="1">
    <citation type="submission" date="2018-09" db="EMBL/GenBank/DDBJ databases">
        <authorList>
            <person name="Zhu H."/>
        </authorList>
    </citation>
    <scope>NUCLEOTIDE SEQUENCE [LARGE SCALE GENOMIC DNA]</scope>
    <source>
        <strain evidence="1 2">K2R01-6</strain>
    </source>
</reference>
<dbReference type="AlphaFoldDB" id="A0A418WL30"/>
<keyword evidence="2" id="KW-1185">Reference proteome</keyword>
<organism evidence="1 2">
    <name type="scientific">Sphingomonas cavernae</name>
    <dbReference type="NCBI Taxonomy" id="2320861"/>
    <lineage>
        <taxon>Bacteria</taxon>
        <taxon>Pseudomonadati</taxon>
        <taxon>Pseudomonadota</taxon>
        <taxon>Alphaproteobacteria</taxon>
        <taxon>Sphingomonadales</taxon>
        <taxon>Sphingomonadaceae</taxon>
        <taxon>Sphingomonas</taxon>
    </lineage>
</organism>
<comment type="caution">
    <text evidence="1">The sequence shown here is derived from an EMBL/GenBank/DDBJ whole genome shotgun (WGS) entry which is preliminary data.</text>
</comment>
<name>A0A418WL30_9SPHN</name>